<dbReference type="PANTHER" id="PTHR10281:SF76">
    <property type="entry name" value="CALCUTTA CUP-RELATED"/>
    <property type="match status" value="1"/>
</dbReference>
<sequence length="185" mass="20711">MENYILVGIIVILITIVLKNSVLTSETSSDPLEIEIDPSKHKHNKNSNNMSEIGEKIREGEPIVEKMFTPRTLYKYNGFDLEQIYIAVKGNVYDVSSARQFYGPSGPYSNFAGHDASRGLALNSFEENVIRGIDDPLDDLSDLTKGEKSSLEGWEEMFQGKYPKVGVLVADTGKNDDNKEDLKIF</sequence>
<name>A0A9W6T625_CANBO</name>
<dbReference type="EMBL" id="BSXN01001683">
    <property type="protein sequence ID" value="GME74086.1"/>
    <property type="molecule type" value="Genomic_DNA"/>
</dbReference>
<dbReference type="GO" id="GO:0020037">
    <property type="term" value="F:heme binding"/>
    <property type="evidence" value="ECO:0007669"/>
    <property type="project" value="UniProtKB-ARBA"/>
</dbReference>
<dbReference type="Gene3D" id="3.10.120.10">
    <property type="entry name" value="Cytochrome b5-like heme/steroid binding domain"/>
    <property type="match status" value="1"/>
</dbReference>
<comment type="similarity">
    <text evidence="1">Belongs to the cytochrome b5 family. MAPR subfamily.</text>
</comment>
<gene>
    <name evidence="4" type="ORF">Cboi02_000428500</name>
</gene>
<dbReference type="SUPFAM" id="SSF55856">
    <property type="entry name" value="Cytochrome b5-like heme/steroid binding domain"/>
    <property type="match status" value="1"/>
</dbReference>
<comment type="caution">
    <text evidence="4">The sequence shown here is derived from an EMBL/GenBank/DDBJ whole genome shotgun (WGS) entry which is preliminary data.</text>
</comment>
<feature type="chain" id="PRO_5040946287" evidence="2">
    <location>
        <begin position="25"/>
        <end position="185"/>
    </location>
</feature>
<dbReference type="FunFam" id="3.10.120.10:FF:000003">
    <property type="entry name" value="membrane-associated progesterone receptor component 1"/>
    <property type="match status" value="1"/>
</dbReference>
<evidence type="ECO:0000259" key="3">
    <source>
        <dbReference type="SMART" id="SM01117"/>
    </source>
</evidence>
<dbReference type="InterPro" id="IPR050577">
    <property type="entry name" value="MAPR/NEUFC/NENF-like"/>
</dbReference>
<dbReference type="InterPro" id="IPR036400">
    <property type="entry name" value="Cyt_B5-like_heme/steroid_sf"/>
</dbReference>
<dbReference type="SMART" id="SM01117">
    <property type="entry name" value="Cyt-b5"/>
    <property type="match status" value="1"/>
</dbReference>
<reference evidence="4" key="1">
    <citation type="submission" date="2023-04" db="EMBL/GenBank/DDBJ databases">
        <title>Candida boidinii NBRC 10035.</title>
        <authorList>
            <person name="Ichikawa N."/>
            <person name="Sato H."/>
            <person name="Tonouchi N."/>
        </authorList>
    </citation>
    <scope>NUCLEOTIDE SEQUENCE</scope>
    <source>
        <strain evidence="4">NBRC 10035</strain>
    </source>
</reference>
<dbReference type="Proteomes" id="UP001165120">
    <property type="component" value="Unassembled WGS sequence"/>
</dbReference>
<organism evidence="4 5">
    <name type="scientific">Candida boidinii</name>
    <name type="common">Yeast</name>
    <dbReference type="NCBI Taxonomy" id="5477"/>
    <lineage>
        <taxon>Eukaryota</taxon>
        <taxon>Fungi</taxon>
        <taxon>Dikarya</taxon>
        <taxon>Ascomycota</taxon>
        <taxon>Saccharomycotina</taxon>
        <taxon>Pichiomycetes</taxon>
        <taxon>Pichiales</taxon>
        <taxon>Pichiaceae</taxon>
        <taxon>Ogataea</taxon>
        <taxon>Ogataea/Candida clade</taxon>
    </lineage>
</organism>
<proteinExistence type="inferred from homology"/>
<keyword evidence="5" id="KW-1185">Reference proteome</keyword>
<keyword evidence="2" id="KW-0732">Signal</keyword>
<evidence type="ECO:0000313" key="5">
    <source>
        <dbReference type="Proteomes" id="UP001165120"/>
    </source>
</evidence>
<dbReference type="GO" id="GO:0012505">
    <property type="term" value="C:endomembrane system"/>
    <property type="evidence" value="ECO:0007669"/>
    <property type="project" value="TreeGrafter"/>
</dbReference>
<evidence type="ECO:0000256" key="2">
    <source>
        <dbReference type="SAM" id="SignalP"/>
    </source>
</evidence>
<evidence type="ECO:0000313" key="4">
    <source>
        <dbReference type="EMBL" id="GME74086.1"/>
    </source>
</evidence>
<accession>A0A9W6T625</accession>
<dbReference type="GO" id="GO:0016020">
    <property type="term" value="C:membrane"/>
    <property type="evidence" value="ECO:0007669"/>
    <property type="project" value="TreeGrafter"/>
</dbReference>
<feature type="signal peptide" evidence="2">
    <location>
        <begin position="1"/>
        <end position="24"/>
    </location>
</feature>
<evidence type="ECO:0000256" key="1">
    <source>
        <dbReference type="ARBA" id="ARBA00038357"/>
    </source>
</evidence>
<feature type="domain" description="Cytochrome b5 heme-binding" evidence="3">
    <location>
        <begin position="68"/>
        <end position="169"/>
    </location>
</feature>
<dbReference type="Pfam" id="PF00173">
    <property type="entry name" value="Cyt-b5"/>
    <property type="match status" value="1"/>
</dbReference>
<protein>
    <submittedName>
        <fullName evidence="4">Unnamed protein product</fullName>
    </submittedName>
</protein>
<dbReference type="AlphaFoldDB" id="A0A9W6T625"/>
<dbReference type="PANTHER" id="PTHR10281">
    <property type="entry name" value="MEMBRANE-ASSOCIATED PROGESTERONE RECEPTOR COMPONENT-RELATED"/>
    <property type="match status" value="1"/>
</dbReference>
<dbReference type="InterPro" id="IPR001199">
    <property type="entry name" value="Cyt_B5-like_heme/steroid-bd"/>
</dbReference>